<evidence type="ECO:0000313" key="8">
    <source>
        <dbReference type="EMBL" id="QEI05337.1"/>
    </source>
</evidence>
<dbReference type="PROSITE" id="PS00688">
    <property type="entry name" value="SIGMA54_INTERACT_3"/>
    <property type="match status" value="1"/>
</dbReference>
<dbReference type="InterPro" id="IPR025662">
    <property type="entry name" value="Sigma_54_int_dom_ATP-bd_1"/>
</dbReference>
<dbReference type="Gene3D" id="3.40.50.300">
    <property type="entry name" value="P-loop containing nucleotide triphosphate hydrolases"/>
    <property type="match status" value="1"/>
</dbReference>
<dbReference type="GO" id="GO:0005524">
    <property type="term" value="F:ATP binding"/>
    <property type="evidence" value="ECO:0007669"/>
    <property type="project" value="UniProtKB-KW"/>
</dbReference>
<keyword evidence="4" id="KW-0238">DNA-binding</keyword>
<feature type="domain" description="Sigma-54 factor interaction" evidence="7">
    <location>
        <begin position="31"/>
        <end position="259"/>
    </location>
</feature>
<dbReference type="Pfam" id="PF00158">
    <property type="entry name" value="Sigma54_activat"/>
    <property type="match status" value="1"/>
</dbReference>
<dbReference type="Gene3D" id="1.10.8.60">
    <property type="match status" value="1"/>
</dbReference>
<dbReference type="Pfam" id="PF25601">
    <property type="entry name" value="AAA_lid_14"/>
    <property type="match status" value="1"/>
</dbReference>
<dbReference type="SUPFAM" id="SSF52540">
    <property type="entry name" value="P-loop containing nucleoside triphosphate hydrolases"/>
    <property type="match status" value="1"/>
</dbReference>
<dbReference type="Pfam" id="PF02954">
    <property type="entry name" value="HTH_8"/>
    <property type="match status" value="1"/>
</dbReference>
<evidence type="ECO:0000259" key="7">
    <source>
        <dbReference type="PROSITE" id="PS50045"/>
    </source>
</evidence>
<evidence type="ECO:0000313" key="9">
    <source>
        <dbReference type="Proteomes" id="UP000325161"/>
    </source>
</evidence>
<dbReference type="InterPro" id="IPR025944">
    <property type="entry name" value="Sigma_54_int_dom_CS"/>
</dbReference>
<evidence type="ECO:0000256" key="3">
    <source>
        <dbReference type="ARBA" id="ARBA00023015"/>
    </source>
</evidence>
<dbReference type="PROSITE" id="PS00676">
    <property type="entry name" value="SIGMA54_INTERACT_2"/>
    <property type="match status" value="1"/>
</dbReference>
<keyword evidence="2" id="KW-0067">ATP-binding</keyword>
<evidence type="ECO:0000256" key="5">
    <source>
        <dbReference type="ARBA" id="ARBA00023163"/>
    </source>
</evidence>
<keyword evidence="5" id="KW-0804">Transcription</keyword>
<dbReference type="InterPro" id="IPR025943">
    <property type="entry name" value="Sigma_54_int_dom_ATP-bd_2"/>
</dbReference>
<feature type="region of interest" description="Disordered" evidence="6">
    <location>
        <begin position="1"/>
        <end position="28"/>
    </location>
</feature>
<dbReference type="InterPro" id="IPR027417">
    <property type="entry name" value="P-loop_NTPase"/>
</dbReference>
<dbReference type="InterPro" id="IPR058031">
    <property type="entry name" value="AAA_lid_NorR"/>
</dbReference>
<dbReference type="GO" id="GO:0006355">
    <property type="term" value="P:regulation of DNA-templated transcription"/>
    <property type="evidence" value="ECO:0007669"/>
    <property type="project" value="InterPro"/>
</dbReference>
<dbReference type="InterPro" id="IPR009057">
    <property type="entry name" value="Homeodomain-like_sf"/>
</dbReference>
<proteinExistence type="predicted"/>
<evidence type="ECO:0000256" key="6">
    <source>
        <dbReference type="SAM" id="MobiDB-lite"/>
    </source>
</evidence>
<keyword evidence="3" id="KW-0805">Transcription regulation</keyword>
<reference evidence="8 9" key="1">
    <citation type="submission" date="2019-08" db="EMBL/GenBank/DDBJ databases">
        <title>Amphibian skin-associated Pigmentiphaga: genome sequence and occurrence across geography and hosts.</title>
        <authorList>
            <person name="Bletz M.C."/>
            <person name="Bunk B."/>
            <person name="Sproeer C."/>
            <person name="Biwer P."/>
            <person name="Reiter S."/>
            <person name="Rabemananjara F.C.E."/>
            <person name="Schulz S."/>
            <person name="Overmann J."/>
            <person name="Vences M."/>
        </authorList>
    </citation>
    <scope>NUCLEOTIDE SEQUENCE [LARGE SCALE GENOMIC DNA]</scope>
    <source>
        <strain evidence="8 9">Mada1488</strain>
    </source>
</reference>
<dbReference type="RefSeq" id="WP_148813491.1">
    <property type="nucleotide sequence ID" value="NZ_CP043046.1"/>
</dbReference>
<protein>
    <submittedName>
        <fullName evidence="8">Sigma-54-dependent Fis family transcriptional regulator</fullName>
    </submittedName>
</protein>
<dbReference type="PANTHER" id="PTHR32071:SF100">
    <property type="entry name" value="RESPONSE REGULATOR PROTEIN PILR"/>
    <property type="match status" value="1"/>
</dbReference>
<dbReference type="InterPro" id="IPR003593">
    <property type="entry name" value="AAA+_ATPase"/>
</dbReference>
<dbReference type="SMART" id="SM00382">
    <property type="entry name" value="AAA"/>
    <property type="match status" value="1"/>
</dbReference>
<dbReference type="KEGG" id="pacr:FXN63_05380"/>
<gene>
    <name evidence="8" type="ORF">FXN63_05380</name>
</gene>
<sequence>MSNSALSPAKEKPAATRRNSAPTPTQPFGLLYGESPIMRDLCDQVGRVAKTMATVLIVGESGTGKELVARTVHDMSARKDQPFVPVNCGAIPAALIEAELFGHEKGSFTGAVQQHLGYFEHASGGTIFLDEITEMAPEMQIKLLRVLETGSFHRVGGVDPIHVDVRVVAATNRDPHLAVKDGTFREDLLYRLAVFPLRVPPLRERDNDVELLARHFLAQFNHAQKTDRTFSRGTLETLRQYGWPGNVRELKNSVHRAFILAEEGVVDVANPNMASRVQKPQLNDGQLSLWVGTPLAEAQREIILATLAHFDGDKRRTADALGVSLKTLYNRLEAYQKGETASDDVA</sequence>
<dbReference type="InterPro" id="IPR002078">
    <property type="entry name" value="Sigma_54_int"/>
</dbReference>
<dbReference type="PROSITE" id="PS50045">
    <property type="entry name" value="SIGMA54_INTERACT_4"/>
    <property type="match status" value="1"/>
</dbReference>
<dbReference type="Proteomes" id="UP000325161">
    <property type="component" value="Chromosome"/>
</dbReference>
<dbReference type="PROSITE" id="PS00675">
    <property type="entry name" value="SIGMA54_INTERACT_1"/>
    <property type="match status" value="1"/>
</dbReference>
<dbReference type="FunFam" id="3.40.50.300:FF:000006">
    <property type="entry name" value="DNA-binding transcriptional regulator NtrC"/>
    <property type="match status" value="1"/>
</dbReference>
<accession>A0A5C0AY83</accession>
<keyword evidence="1" id="KW-0547">Nucleotide-binding</keyword>
<dbReference type="SUPFAM" id="SSF46689">
    <property type="entry name" value="Homeodomain-like"/>
    <property type="match status" value="1"/>
</dbReference>
<dbReference type="AlphaFoldDB" id="A0A5C0AY83"/>
<keyword evidence="9" id="KW-1185">Reference proteome</keyword>
<dbReference type="GO" id="GO:0043565">
    <property type="term" value="F:sequence-specific DNA binding"/>
    <property type="evidence" value="ECO:0007669"/>
    <property type="project" value="InterPro"/>
</dbReference>
<organism evidence="8 9">
    <name type="scientific">Pigmentiphaga aceris</name>
    <dbReference type="NCBI Taxonomy" id="1940612"/>
    <lineage>
        <taxon>Bacteria</taxon>
        <taxon>Pseudomonadati</taxon>
        <taxon>Pseudomonadota</taxon>
        <taxon>Betaproteobacteria</taxon>
        <taxon>Burkholderiales</taxon>
        <taxon>Alcaligenaceae</taxon>
        <taxon>Pigmentiphaga</taxon>
    </lineage>
</organism>
<evidence type="ECO:0000256" key="1">
    <source>
        <dbReference type="ARBA" id="ARBA00022741"/>
    </source>
</evidence>
<name>A0A5C0AY83_9BURK</name>
<dbReference type="CDD" id="cd00009">
    <property type="entry name" value="AAA"/>
    <property type="match status" value="1"/>
</dbReference>
<dbReference type="InterPro" id="IPR002197">
    <property type="entry name" value="HTH_Fis"/>
</dbReference>
<dbReference type="Gene3D" id="1.10.10.60">
    <property type="entry name" value="Homeodomain-like"/>
    <property type="match status" value="1"/>
</dbReference>
<dbReference type="EMBL" id="CP043046">
    <property type="protein sequence ID" value="QEI05337.1"/>
    <property type="molecule type" value="Genomic_DNA"/>
</dbReference>
<evidence type="ECO:0000256" key="4">
    <source>
        <dbReference type="ARBA" id="ARBA00023125"/>
    </source>
</evidence>
<dbReference type="PANTHER" id="PTHR32071">
    <property type="entry name" value="TRANSCRIPTIONAL REGULATORY PROTEIN"/>
    <property type="match status" value="1"/>
</dbReference>
<evidence type="ECO:0000256" key="2">
    <source>
        <dbReference type="ARBA" id="ARBA00022840"/>
    </source>
</evidence>
<dbReference type="OrthoDB" id="9761705at2"/>